<proteinExistence type="predicted"/>
<gene>
    <name evidence="1" type="ORF">MRATA1EN22A_LOCUS4175</name>
</gene>
<dbReference type="Proteomes" id="UP001162501">
    <property type="component" value="Chromosome 12"/>
</dbReference>
<evidence type="ECO:0000313" key="1">
    <source>
        <dbReference type="EMBL" id="CAM9555460.1"/>
    </source>
</evidence>
<accession>A0AC59YBK9</accession>
<name>A0AC59YBK9_RANTA</name>
<reference evidence="1" key="1">
    <citation type="submission" date="2023-05" db="EMBL/GenBank/DDBJ databases">
        <authorList>
            <consortium name="ELIXIR-Norway"/>
        </authorList>
    </citation>
    <scope>NUCLEOTIDE SEQUENCE</scope>
</reference>
<organism evidence="1 2">
    <name type="scientific">Rangifer tarandus platyrhynchus</name>
    <name type="common">Svalbard reindeer</name>
    <dbReference type="NCBI Taxonomy" id="3082113"/>
    <lineage>
        <taxon>Eukaryota</taxon>
        <taxon>Metazoa</taxon>
        <taxon>Chordata</taxon>
        <taxon>Craniata</taxon>
        <taxon>Vertebrata</taxon>
        <taxon>Euteleostomi</taxon>
        <taxon>Mammalia</taxon>
        <taxon>Eutheria</taxon>
        <taxon>Laurasiatheria</taxon>
        <taxon>Artiodactyla</taxon>
        <taxon>Ruminantia</taxon>
        <taxon>Pecora</taxon>
        <taxon>Cervidae</taxon>
        <taxon>Odocoileinae</taxon>
        <taxon>Rangifer</taxon>
    </lineage>
</organism>
<protein>
    <submittedName>
        <fullName evidence="1">Uncharacterized protein</fullName>
    </submittedName>
</protein>
<dbReference type="EMBL" id="OX596096">
    <property type="protein sequence ID" value="CAM9555460.1"/>
    <property type="molecule type" value="Genomic_DNA"/>
</dbReference>
<reference evidence="1" key="2">
    <citation type="submission" date="2025-03" db="EMBL/GenBank/DDBJ databases">
        <authorList>
            <consortium name="ELIXIR-Norway"/>
            <consortium name="Elixir Norway"/>
        </authorList>
    </citation>
    <scope>NUCLEOTIDE SEQUENCE</scope>
</reference>
<evidence type="ECO:0000313" key="2">
    <source>
        <dbReference type="Proteomes" id="UP001162501"/>
    </source>
</evidence>
<sequence length="95" mass="9423">MQGGTERNVGLRGQGFKQEGGGAGKTSGSDSPAGARAPAPPASPVPGADQTNNASPAALLPLPADRLASSHFDRSRSEPRISAGAERTRATSGAT</sequence>